<keyword evidence="2" id="KW-1185">Reference proteome</keyword>
<reference evidence="1" key="1">
    <citation type="submission" date="2022-03" db="EMBL/GenBank/DDBJ databases">
        <title>Identification of a novel bacterium isolated from mangrove sediments.</title>
        <authorList>
            <person name="Pan X."/>
        </authorList>
    </citation>
    <scope>NUCLEOTIDE SEQUENCE</scope>
    <source>
        <strain evidence="1">B2580</strain>
    </source>
</reference>
<sequence length="198" mass="20120">MPPAENPETKSSPLVVLPCYGSAMIPAKARLPLIPLALLASACSTAGTYPSLALRDVERANGSAMPAVGEPAGPVTSLPPASTDLVARLDGLVAIAREANTQFQSNRPAAERAVAAAGDTGSDSWSTASVAIARLESSRSSAMVALGDLDSLYVEARTAGALEETPGARAITAARDEVDGWVAEQNDVIAALSARLPG</sequence>
<evidence type="ECO:0000313" key="1">
    <source>
        <dbReference type="EMBL" id="MCJ2178539.1"/>
    </source>
</evidence>
<comment type="caution">
    <text evidence="1">The sequence shown here is derived from an EMBL/GenBank/DDBJ whole genome shotgun (WGS) entry which is preliminary data.</text>
</comment>
<name>A0ABT0B0S4_9SPHN</name>
<gene>
    <name evidence="1" type="ORF">MTR64_08190</name>
</gene>
<evidence type="ECO:0008006" key="3">
    <source>
        <dbReference type="Google" id="ProtNLM"/>
    </source>
</evidence>
<dbReference type="EMBL" id="JALHLE010000009">
    <property type="protein sequence ID" value="MCJ2178539.1"/>
    <property type="molecule type" value="Genomic_DNA"/>
</dbReference>
<proteinExistence type="predicted"/>
<protein>
    <recommendedName>
        <fullName evidence="3">DUF4142 domain-containing protein</fullName>
    </recommendedName>
</protein>
<organism evidence="1 2">
    <name type="scientific">Novosphingobium album</name>
    <name type="common">ex Hu et al. 2023</name>
    <dbReference type="NCBI Taxonomy" id="2930093"/>
    <lineage>
        <taxon>Bacteria</taxon>
        <taxon>Pseudomonadati</taxon>
        <taxon>Pseudomonadota</taxon>
        <taxon>Alphaproteobacteria</taxon>
        <taxon>Sphingomonadales</taxon>
        <taxon>Sphingomonadaceae</taxon>
        <taxon>Novosphingobium</taxon>
    </lineage>
</organism>
<accession>A0ABT0B0S4</accession>
<dbReference type="Proteomes" id="UP001162880">
    <property type="component" value="Unassembled WGS sequence"/>
</dbReference>
<evidence type="ECO:0000313" key="2">
    <source>
        <dbReference type="Proteomes" id="UP001162880"/>
    </source>
</evidence>